<comment type="caution">
    <text evidence="2">The sequence shown here is derived from an EMBL/GenBank/DDBJ whole genome shotgun (WGS) entry which is preliminary data.</text>
</comment>
<dbReference type="SMART" id="SM00850">
    <property type="entry name" value="LytTR"/>
    <property type="match status" value="1"/>
</dbReference>
<proteinExistence type="predicted"/>
<dbReference type="PROSITE" id="PS50930">
    <property type="entry name" value="HTH_LYTTR"/>
    <property type="match status" value="1"/>
</dbReference>
<dbReference type="Gene3D" id="2.40.50.1020">
    <property type="entry name" value="LytTr DNA-binding domain"/>
    <property type="match status" value="1"/>
</dbReference>
<evidence type="ECO:0000259" key="1">
    <source>
        <dbReference type="PROSITE" id="PS50930"/>
    </source>
</evidence>
<keyword evidence="3" id="KW-1185">Reference proteome</keyword>
<evidence type="ECO:0000313" key="3">
    <source>
        <dbReference type="Proteomes" id="UP000664628"/>
    </source>
</evidence>
<reference evidence="2 3" key="1">
    <citation type="submission" date="2021-03" db="EMBL/GenBank/DDBJ databases">
        <title>Fibrella sp. HMF5405 genome sequencing and assembly.</title>
        <authorList>
            <person name="Kang H."/>
            <person name="Kim H."/>
            <person name="Bae S."/>
            <person name="Joh K."/>
        </authorList>
    </citation>
    <scope>NUCLEOTIDE SEQUENCE [LARGE SCALE GENOMIC DNA]</scope>
    <source>
        <strain evidence="2 3">HMF5405</strain>
    </source>
</reference>
<evidence type="ECO:0000313" key="2">
    <source>
        <dbReference type="EMBL" id="MBO0952889.1"/>
    </source>
</evidence>
<feature type="domain" description="HTH LytTR-type" evidence="1">
    <location>
        <begin position="28"/>
        <end position="121"/>
    </location>
</feature>
<name>A0ABS3JUL9_9BACT</name>
<dbReference type="Pfam" id="PF04397">
    <property type="entry name" value="LytTR"/>
    <property type="match status" value="1"/>
</dbReference>
<dbReference type="EMBL" id="JAFMYW010000015">
    <property type="protein sequence ID" value="MBO0952889.1"/>
    <property type="molecule type" value="Genomic_DNA"/>
</dbReference>
<dbReference type="Proteomes" id="UP000664628">
    <property type="component" value="Unassembled WGS sequence"/>
</dbReference>
<accession>A0ABS3JUL9</accession>
<dbReference type="RefSeq" id="WP_207332842.1">
    <property type="nucleotide sequence ID" value="NZ_JAFMYW010000015.1"/>
</dbReference>
<organism evidence="2 3">
    <name type="scientific">Fibrella forsythiae</name>
    <dbReference type="NCBI Taxonomy" id="2817061"/>
    <lineage>
        <taxon>Bacteria</taxon>
        <taxon>Pseudomonadati</taxon>
        <taxon>Bacteroidota</taxon>
        <taxon>Cytophagia</taxon>
        <taxon>Cytophagales</taxon>
        <taxon>Spirosomataceae</taxon>
        <taxon>Fibrella</taxon>
    </lineage>
</organism>
<gene>
    <name evidence="2" type="ORF">J2I46_30225</name>
</gene>
<sequence length="130" mass="14231">MAITASAGDTTAFVAHEPPLFLPGLSQPLDPASISRVQASGNYSFIYLTNRSRPLLVITALKYIAHSLPTFLRVSRSSLINPRCVKDVVRLTSCRQLRLNDDTAISIARRRWPTVARQLGLALKTKSVAA</sequence>
<protein>
    <submittedName>
        <fullName evidence="2">LytTR family transcriptional regulator</fullName>
    </submittedName>
</protein>
<dbReference type="InterPro" id="IPR007492">
    <property type="entry name" value="LytTR_DNA-bd_dom"/>
</dbReference>